<dbReference type="Gene3D" id="2.170.140.10">
    <property type="entry name" value="Chitin binding domain"/>
    <property type="match status" value="1"/>
</dbReference>
<feature type="region of interest" description="Disordered" evidence="1">
    <location>
        <begin position="52"/>
        <end position="207"/>
    </location>
</feature>
<feature type="compositionally biased region" description="Polar residues" evidence="1">
    <location>
        <begin position="395"/>
        <end position="412"/>
    </location>
</feature>
<feature type="compositionally biased region" description="Polar residues" evidence="1">
    <location>
        <begin position="437"/>
        <end position="468"/>
    </location>
</feature>
<evidence type="ECO:0000259" key="3">
    <source>
        <dbReference type="PROSITE" id="PS50940"/>
    </source>
</evidence>
<dbReference type="InterPro" id="IPR002557">
    <property type="entry name" value="Chitin-bd_dom"/>
</dbReference>
<feature type="region of interest" description="Disordered" evidence="1">
    <location>
        <begin position="395"/>
        <end position="468"/>
    </location>
</feature>
<feature type="compositionally biased region" description="Basic and acidic residues" evidence="1">
    <location>
        <begin position="310"/>
        <end position="323"/>
    </location>
</feature>
<feature type="compositionally biased region" description="Polar residues" evidence="1">
    <location>
        <begin position="632"/>
        <end position="653"/>
    </location>
</feature>
<evidence type="ECO:0000256" key="2">
    <source>
        <dbReference type="SAM" id="SignalP"/>
    </source>
</evidence>
<dbReference type="AlphaFoldDB" id="A0A182QDP3"/>
<evidence type="ECO:0000313" key="5">
    <source>
        <dbReference type="Proteomes" id="UP000075886"/>
    </source>
</evidence>
<evidence type="ECO:0000313" key="4">
    <source>
        <dbReference type="EnsemblMetazoa" id="AFAF008088-PA"/>
    </source>
</evidence>
<dbReference type="EnsemblMetazoa" id="AFAF008088-RA">
    <property type="protein sequence ID" value="AFAF008088-PA"/>
    <property type="gene ID" value="AFAF008088"/>
</dbReference>
<reference evidence="5" key="1">
    <citation type="submission" date="2014-01" db="EMBL/GenBank/DDBJ databases">
        <title>The Genome Sequence of Anopheles farauti FAR1 (V2).</title>
        <authorList>
            <consortium name="The Broad Institute Genomics Platform"/>
            <person name="Neafsey D.E."/>
            <person name="Besansky N."/>
            <person name="Howell P."/>
            <person name="Walton C."/>
            <person name="Young S.K."/>
            <person name="Zeng Q."/>
            <person name="Gargeya S."/>
            <person name="Fitzgerald M."/>
            <person name="Haas B."/>
            <person name="Abouelleil A."/>
            <person name="Allen A.W."/>
            <person name="Alvarado L."/>
            <person name="Arachchi H.M."/>
            <person name="Berlin A.M."/>
            <person name="Chapman S.B."/>
            <person name="Gainer-Dewar J."/>
            <person name="Goldberg J."/>
            <person name="Griggs A."/>
            <person name="Gujja S."/>
            <person name="Hansen M."/>
            <person name="Howarth C."/>
            <person name="Imamovic A."/>
            <person name="Ireland A."/>
            <person name="Larimer J."/>
            <person name="McCowan C."/>
            <person name="Murphy C."/>
            <person name="Pearson M."/>
            <person name="Poon T.W."/>
            <person name="Priest M."/>
            <person name="Roberts A."/>
            <person name="Saif S."/>
            <person name="Shea T."/>
            <person name="Sisk P."/>
            <person name="Sykes S."/>
            <person name="Wortman J."/>
            <person name="Nusbaum C."/>
            <person name="Birren B."/>
        </authorList>
    </citation>
    <scope>NUCLEOTIDE SEQUENCE [LARGE SCALE GENOMIC DNA]</scope>
    <source>
        <strain evidence="5">FAR1</strain>
    </source>
</reference>
<feature type="compositionally biased region" description="Low complexity" evidence="1">
    <location>
        <begin position="497"/>
        <end position="507"/>
    </location>
</feature>
<feature type="compositionally biased region" description="Low complexity" evidence="1">
    <location>
        <begin position="108"/>
        <end position="121"/>
    </location>
</feature>
<proteinExistence type="predicted"/>
<dbReference type="EMBL" id="AXCN02001699">
    <property type="status" value="NOT_ANNOTATED_CDS"/>
    <property type="molecule type" value="Genomic_DNA"/>
</dbReference>
<feature type="compositionally biased region" description="Polar residues" evidence="1">
    <location>
        <begin position="545"/>
        <end position="557"/>
    </location>
</feature>
<feature type="region of interest" description="Disordered" evidence="1">
    <location>
        <begin position="629"/>
        <end position="659"/>
    </location>
</feature>
<feature type="compositionally biased region" description="Polar residues" evidence="1">
    <location>
        <begin position="287"/>
        <end position="298"/>
    </location>
</feature>
<feature type="region of interest" description="Disordered" evidence="1">
    <location>
        <begin position="225"/>
        <end position="248"/>
    </location>
</feature>
<protein>
    <recommendedName>
        <fullName evidence="3">Chitin-binding type-2 domain-containing protein</fullName>
    </recommendedName>
</protein>
<evidence type="ECO:0000256" key="1">
    <source>
        <dbReference type="SAM" id="MobiDB-lite"/>
    </source>
</evidence>
<keyword evidence="2" id="KW-0732">Signal</keyword>
<name>A0A182QDP3_9DIPT</name>
<feature type="compositionally biased region" description="Basic and acidic residues" evidence="1">
    <location>
        <begin position="526"/>
        <end position="535"/>
    </location>
</feature>
<organism evidence="4 5">
    <name type="scientific">Anopheles farauti</name>
    <dbReference type="NCBI Taxonomy" id="69004"/>
    <lineage>
        <taxon>Eukaryota</taxon>
        <taxon>Metazoa</taxon>
        <taxon>Ecdysozoa</taxon>
        <taxon>Arthropoda</taxon>
        <taxon>Hexapoda</taxon>
        <taxon>Insecta</taxon>
        <taxon>Pterygota</taxon>
        <taxon>Neoptera</taxon>
        <taxon>Endopterygota</taxon>
        <taxon>Diptera</taxon>
        <taxon>Nematocera</taxon>
        <taxon>Culicoidea</taxon>
        <taxon>Culicidae</taxon>
        <taxon>Anophelinae</taxon>
        <taxon>Anopheles</taxon>
    </lineage>
</organism>
<dbReference type="Pfam" id="PF01607">
    <property type="entry name" value="CBM_14"/>
    <property type="match status" value="1"/>
</dbReference>
<dbReference type="SUPFAM" id="SSF57625">
    <property type="entry name" value="Invertebrate chitin-binding proteins"/>
    <property type="match status" value="1"/>
</dbReference>
<feature type="compositionally biased region" description="Basic and acidic residues" evidence="1">
    <location>
        <begin position="180"/>
        <end position="197"/>
    </location>
</feature>
<feature type="domain" description="Chitin-binding type-2" evidence="3">
    <location>
        <begin position="755"/>
        <end position="804"/>
    </location>
</feature>
<dbReference type="VEuPathDB" id="VectorBase:AFAF008088"/>
<dbReference type="GO" id="GO:0005576">
    <property type="term" value="C:extracellular region"/>
    <property type="evidence" value="ECO:0007669"/>
    <property type="project" value="InterPro"/>
</dbReference>
<feature type="compositionally biased region" description="Low complexity" evidence="1">
    <location>
        <begin position="71"/>
        <end position="95"/>
    </location>
</feature>
<feature type="region of interest" description="Disordered" evidence="1">
    <location>
        <begin position="287"/>
        <end position="326"/>
    </location>
</feature>
<feature type="region of interest" description="Disordered" evidence="1">
    <location>
        <begin position="696"/>
        <end position="715"/>
    </location>
</feature>
<dbReference type="PROSITE" id="PS50940">
    <property type="entry name" value="CHIT_BIND_II"/>
    <property type="match status" value="1"/>
</dbReference>
<feature type="compositionally biased region" description="Basic and acidic residues" evidence="1">
    <location>
        <begin position="699"/>
        <end position="715"/>
    </location>
</feature>
<reference evidence="4" key="2">
    <citation type="submission" date="2020-05" db="UniProtKB">
        <authorList>
            <consortium name="EnsemblMetazoa"/>
        </authorList>
    </citation>
    <scope>IDENTIFICATION</scope>
    <source>
        <strain evidence="4">FAR1</strain>
    </source>
</reference>
<feature type="signal peptide" evidence="2">
    <location>
        <begin position="1"/>
        <end position="22"/>
    </location>
</feature>
<feature type="chain" id="PRO_5008132697" description="Chitin-binding type-2 domain-containing protein" evidence="2">
    <location>
        <begin position="23"/>
        <end position="905"/>
    </location>
</feature>
<dbReference type="InterPro" id="IPR036508">
    <property type="entry name" value="Chitin-bd_dom_sf"/>
</dbReference>
<accession>A0A182QDP3</accession>
<dbReference type="GO" id="GO:0008061">
    <property type="term" value="F:chitin binding"/>
    <property type="evidence" value="ECO:0007669"/>
    <property type="project" value="InterPro"/>
</dbReference>
<feature type="compositionally biased region" description="Acidic residues" evidence="1">
    <location>
        <begin position="299"/>
        <end position="309"/>
    </location>
</feature>
<sequence length="905" mass="99218">MMKPTAVGMLLITLELLQRCCGTTIVREAPNEDGYNSSSVTASTAGFVSTTVSTNSTGTEPFVQDPKQPEVVTTDVPSTVSTADATASASSDHVANTAPVTQPEKMETTSTSTPTSDASLTQTPEQNEVTASDPPNLSPTATTSDETRTEEIVAAGKVTIDKPGAQATESAVDTGARYSIPEKELSERTETETHPTSKTEVPIEPTETSALQTDTAAINGVKIGEPSVLDFDDEVPEDESPKPSESDAQTAIYSVELLADDMVEEDTQGNATDLDGHSEYMTVATQATSTHDATQSTVGDEEPLAETYDEEKVNNSDTKKPYQGDENSATVEMKMVPVDIIETTKTSTVLVELLADDFNLENVSLYEPESSSSAAQQQLNNDNQPALNDATTLNAEETDQEQVPPNETNASNFEECKMDNCNDDPIQSFNDTEDNKQTATTLISNSSSTEQATTDTSKENTSQTSSTEAYSYATEIVLLADDLSIPDPPEDGSTFGPAAAPSDAPSDVKGLAPESSINNTPGSYAEPHRTEDEPKPVTQDPPADNASSIPTAANTTQVPQSVNKTFYLEPFEVLELHFLRAEGALLAKTSPSTTTKEPVVQAYPAESSNTNRFGETYDLLADDFAFEEESKYSQTPDETPDVSDTPNVENDSTGAADGSYEVSTTFVPYFVTDSYKPTSKAATTLRCPFAVQNPGSRVANEEQVRRAEESPPERHVEEDPYFYELDPYCLTRHHILIPVMPVILPQWCFVPDTPDFMCPRYDLGFHIAFPHETNRGMYYRCVYGQAILFTCPNLHDWDDERKICSVVTDFGLARQRPHYHPSQRLYDPVVHRHCQHCRRNFLKPQDVDPNAQCSDRMLLACNTDGTLSVYECPGFYFYDRRIQLRWFAELERCDYPADVDGPWQR</sequence>
<feature type="compositionally biased region" description="Polar residues" evidence="1">
    <location>
        <begin position="122"/>
        <end position="144"/>
    </location>
</feature>
<keyword evidence="5" id="KW-1185">Reference proteome</keyword>
<feature type="region of interest" description="Disordered" evidence="1">
    <location>
        <begin position="483"/>
        <end position="557"/>
    </location>
</feature>
<dbReference type="Proteomes" id="UP000075886">
    <property type="component" value="Unassembled WGS sequence"/>
</dbReference>